<gene>
    <name evidence="1" type="ORF">YALI1_A14292g</name>
</gene>
<protein>
    <submittedName>
        <fullName evidence="1">Uncharacterized protein</fullName>
    </submittedName>
</protein>
<organism evidence="1 2">
    <name type="scientific">Yarrowia lipolytica</name>
    <name type="common">Candida lipolytica</name>
    <dbReference type="NCBI Taxonomy" id="4952"/>
    <lineage>
        <taxon>Eukaryota</taxon>
        <taxon>Fungi</taxon>
        <taxon>Dikarya</taxon>
        <taxon>Ascomycota</taxon>
        <taxon>Saccharomycotina</taxon>
        <taxon>Dipodascomycetes</taxon>
        <taxon>Dipodascales</taxon>
        <taxon>Dipodascales incertae sedis</taxon>
        <taxon>Yarrowia</taxon>
    </lineage>
</organism>
<dbReference type="Proteomes" id="UP000182444">
    <property type="component" value="Chromosome 1A"/>
</dbReference>
<dbReference type="AlphaFoldDB" id="A0A1D8N4S3"/>
<dbReference type="EMBL" id="CP017553">
    <property type="protein sequence ID" value="AOW00637.1"/>
    <property type="molecule type" value="Genomic_DNA"/>
</dbReference>
<evidence type="ECO:0000313" key="1">
    <source>
        <dbReference type="EMBL" id="AOW00637.1"/>
    </source>
</evidence>
<dbReference type="GeneID" id="94582444"/>
<accession>A0A1D8N4S3</accession>
<reference evidence="1 2" key="1">
    <citation type="journal article" date="2016" name="PLoS ONE">
        <title>Sequence Assembly of Yarrowia lipolytica Strain W29/CLIB89 Shows Transposable Element Diversity.</title>
        <authorList>
            <person name="Magnan C."/>
            <person name="Yu J."/>
            <person name="Chang I."/>
            <person name="Jahn E."/>
            <person name="Kanomata Y."/>
            <person name="Wu J."/>
            <person name="Zeller M."/>
            <person name="Oakes M."/>
            <person name="Baldi P."/>
            <person name="Sandmeyer S."/>
        </authorList>
    </citation>
    <scope>NUCLEOTIDE SEQUENCE [LARGE SCALE GENOMIC DNA]</scope>
    <source>
        <strain evidence="2">CLIB89(W29)</strain>
    </source>
</reference>
<sequence length="93" mass="11080">MPSVSEMPSSVIDAERVGDVEQCRRYNVDLYWVQYCELLHQSNHYCRLNCCFPGVELEQINKLFLSWTVHSFERRQSIKCHLYWDLGKHQVAD</sequence>
<name>A0A1D8N4S3_YARLL</name>
<evidence type="ECO:0000313" key="2">
    <source>
        <dbReference type="Proteomes" id="UP000182444"/>
    </source>
</evidence>
<proteinExistence type="predicted"/>
<dbReference type="RefSeq" id="XP_068137884.1">
    <property type="nucleotide sequence ID" value="XM_068281783.1"/>
</dbReference>
<dbReference type="VEuPathDB" id="FungiDB:YALI1_A14292g"/>